<dbReference type="InterPro" id="IPR036271">
    <property type="entry name" value="Tet_transcr_reg_TetR-rel_C_sf"/>
</dbReference>
<dbReference type="InterPro" id="IPR013570">
    <property type="entry name" value="Tscrpt_reg_YsiA_C"/>
</dbReference>
<keyword evidence="1" id="KW-0805">Transcription regulation</keyword>
<evidence type="ECO:0000256" key="3">
    <source>
        <dbReference type="ARBA" id="ARBA00023163"/>
    </source>
</evidence>
<evidence type="ECO:0000259" key="5">
    <source>
        <dbReference type="PROSITE" id="PS50977"/>
    </source>
</evidence>
<proteinExistence type="predicted"/>
<evidence type="ECO:0000313" key="6">
    <source>
        <dbReference type="EMBL" id="SMB88450.1"/>
    </source>
</evidence>
<feature type="domain" description="HTH tetR-type" evidence="5">
    <location>
        <begin position="4"/>
        <end position="64"/>
    </location>
</feature>
<dbReference type="GO" id="GO:0045892">
    <property type="term" value="P:negative regulation of DNA-templated transcription"/>
    <property type="evidence" value="ECO:0007669"/>
    <property type="project" value="UniProtKB-ARBA"/>
</dbReference>
<dbReference type="PROSITE" id="PS50977">
    <property type="entry name" value="HTH_TETR_2"/>
    <property type="match status" value="1"/>
</dbReference>
<dbReference type="GO" id="GO:0003677">
    <property type="term" value="F:DNA binding"/>
    <property type="evidence" value="ECO:0007669"/>
    <property type="project" value="UniProtKB-UniRule"/>
</dbReference>
<dbReference type="OrthoDB" id="9812993at2"/>
<reference evidence="6 7" key="1">
    <citation type="submission" date="2017-04" db="EMBL/GenBank/DDBJ databases">
        <authorList>
            <person name="Afonso C.L."/>
            <person name="Miller P.J."/>
            <person name="Scott M.A."/>
            <person name="Spackman E."/>
            <person name="Goraichik I."/>
            <person name="Dimitrov K.M."/>
            <person name="Suarez D.L."/>
            <person name="Swayne D.E."/>
        </authorList>
    </citation>
    <scope>NUCLEOTIDE SEQUENCE [LARGE SCALE GENOMIC DNA]</scope>
    <source>
        <strain evidence="6 7">DSM 11270</strain>
    </source>
</reference>
<dbReference type="EMBL" id="FWWT01000016">
    <property type="protein sequence ID" value="SMB88450.1"/>
    <property type="molecule type" value="Genomic_DNA"/>
</dbReference>
<accession>A0A1W1V5L4</accession>
<evidence type="ECO:0000256" key="4">
    <source>
        <dbReference type="PROSITE-ProRule" id="PRU00335"/>
    </source>
</evidence>
<dbReference type="FunFam" id="1.10.10.60:FF:000141">
    <property type="entry name" value="TetR family transcriptional regulator"/>
    <property type="match status" value="1"/>
</dbReference>
<dbReference type="InterPro" id="IPR050624">
    <property type="entry name" value="HTH-type_Tx_Regulator"/>
</dbReference>
<evidence type="ECO:0000313" key="7">
    <source>
        <dbReference type="Proteomes" id="UP000192731"/>
    </source>
</evidence>
<dbReference type="Pfam" id="PF08359">
    <property type="entry name" value="TetR_C_4"/>
    <property type="match status" value="1"/>
</dbReference>
<protein>
    <submittedName>
        <fullName evidence="6">Transcriptional regulator, TetR family</fullName>
    </submittedName>
</protein>
<dbReference type="Pfam" id="PF00440">
    <property type="entry name" value="TetR_N"/>
    <property type="match status" value="1"/>
</dbReference>
<dbReference type="InterPro" id="IPR009057">
    <property type="entry name" value="Homeodomain-like_sf"/>
</dbReference>
<name>A0A1W1V5L4_DESTI</name>
<dbReference type="RefSeq" id="WP_084052869.1">
    <property type="nucleotide sequence ID" value="NZ_FWWT01000016.1"/>
</dbReference>
<keyword evidence="7" id="KW-1185">Reference proteome</keyword>
<dbReference type="Gene3D" id="1.10.357.10">
    <property type="entry name" value="Tetracycline Repressor, domain 2"/>
    <property type="match status" value="1"/>
</dbReference>
<organism evidence="6 7">
    <name type="scientific">Desulfonispora thiosulfatigenes DSM 11270</name>
    <dbReference type="NCBI Taxonomy" id="656914"/>
    <lineage>
        <taxon>Bacteria</taxon>
        <taxon>Bacillati</taxon>
        <taxon>Bacillota</taxon>
        <taxon>Clostridia</taxon>
        <taxon>Eubacteriales</taxon>
        <taxon>Peptococcaceae</taxon>
        <taxon>Desulfonispora</taxon>
    </lineage>
</organism>
<keyword evidence="2 4" id="KW-0238">DNA-binding</keyword>
<dbReference type="Gene3D" id="1.10.10.60">
    <property type="entry name" value="Homeodomain-like"/>
    <property type="match status" value="1"/>
</dbReference>
<keyword evidence="3" id="KW-0804">Transcription</keyword>
<dbReference type="InterPro" id="IPR001647">
    <property type="entry name" value="HTH_TetR"/>
</dbReference>
<dbReference type="PANTHER" id="PTHR43479">
    <property type="entry name" value="ACREF/ENVCD OPERON REPRESSOR-RELATED"/>
    <property type="match status" value="1"/>
</dbReference>
<feature type="DNA-binding region" description="H-T-H motif" evidence="4">
    <location>
        <begin position="27"/>
        <end position="46"/>
    </location>
</feature>
<dbReference type="PANTHER" id="PTHR43479:SF11">
    <property type="entry name" value="ACREF_ENVCD OPERON REPRESSOR-RELATED"/>
    <property type="match status" value="1"/>
</dbReference>
<dbReference type="AlphaFoldDB" id="A0A1W1V5L4"/>
<dbReference type="PRINTS" id="PR00455">
    <property type="entry name" value="HTHTETR"/>
</dbReference>
<dbReference type="STRING" id="656914.SAMN00017405_0477"/>
<evidence type="ECO:0000256" key="2">
    <source>
        <dbReference type="ARBA" id="ARBA00023125"/>
    </source>
</evidence>
<dbReference type="SUPFAM" id="SSF48498">
    <property type="entry name" value="Tetracyclin repressor-like, C-terminal domain"/>
    <property type="match status" value="1"/>
</dbReference>
<dbReference type="SUPFAM" id="SSF46689">
    <property type="entry name" value="Homeodomain-like"/>
    <property type="match status" value="1"/>
</dbReference>
<sequence length="194" mass="22447">MCEKTKSQIIIEAAYEVFGNKGFQKARMEEIAEKAGVGKGTLYEYFKSKKDLYEEMYRWYIEKYFNSLGQNLDSQNTATDKIRIIIKNHLYHLHKAKNLFMRLEADHSCNMDLSPKIKVQLHNIYHNNFNEIKVIIETGINEGEFRNLDSSLAANFLLSSIAGMGHSMMFLNISYQPEEIADKILDLFINGMKG</sequence>
<dbReference type="Proteomes" id="UP000192731">
    <property type="component" value="Unassembled WGS sequence"/>
</dbReference>
<gene>
    <name evidence="6" type="ORF">SAMN00017405_0477</name>
</gene>
<evidence type="ECO:0000256" key="1">
    <source>
        <dbReference type="ARBA" id="ARBA00023015"/>
    </source>
</evidence>